<sequence length="161" mass="18948">MEKRKRNSRSNIRRRFRNQKNNTKELMINLLLKQLGASIFMFLLLIILQFAPLRTAEKLVQRINFMISYNMSWDEAIETVKNTAVQIPVVKNWVEKDESNDRGNEQRDFSDPMVDEEEVPAMHLEDSYEDNETVNQENEIDSEEIFILEPDLGEPEEATTP</sequence>
<evidence type="ECO:0000313" key="2">
    <source>
        <dbReference type="EMBL" id="WZL70488.1"/>
    </source>
</evidence>
<evidence type="ECO:0000313" key="3">
    <source>
        <dbReference type="Proteomes" id="UP001486565"/>
    </source>
</evidence>
<dbReference type="EMBL" id="CP121687">
    <property type="protein sequence ID" value="WZL70488.1"/>
    <property type="molecule type" value="Genomic_DNA"/>
</dbReference>
<dbReference type="RefSeq" id="WP_341877452.1">
    <property type="nucleotide sequence ID" value="NZ_CP121687.1"/>
</dbReference>
<feature type="region of interest" description="Disordered" evidence="1">
    <location>
        <begin position="95"/>
        <end position="140"/>
    </location>
</feature>
<proteinExistence type="predicted"/>
<protein>
    <submittedName>
        <fullName evidence="2">Uncharacterized protein</fullName>
    </submittedName>
</protein>
<name>A0ABZ2Y565_9FIRM</name>
<feature type="compositionally biased region" description="Acidic residues" evidence="1">
    <location>
        <begin position="127"/>
        <end position="140"/>
    </location>
</feature>
<accession>A0ABZ2Y565</accession>
<evidence type="ECO:0000256" key="1">
    <source>
        <dbReference type="SAM" id="MobiDB-lite"/>
    </source>
</evidence>
<feature type="compositionally biased region" description="Basic and acidic residues" evidence="1">
    <location>
        <begin position="95"/>
        <end position="110"/>
    </location>
</feature>
<organism evidence="2 3">
    <name type="scientific">Defluviitalea saccharophila</name>
    <dbReference type="NCBI Taxonomy" id="879970"/>
    <lineage>
        <taxon>Bacteria</taxon>
        <taxon>Bacillati</taxon>
        <taxon>Bacillota</taxon>
        <taxon>Clostridia</taxon>
        <taxon>Lachnospirales</taxon>
        <taxon>Defluviitaleaceae</taxon>
        <taxon>Defluviitalea</taxon>
    </lineage>
</organism>
<dbReference type="Proteomes" id="UP001486565">
    <property type="component" value="Chromosome"/>
</dbReference>
<gene>
    <name evidence="2" type="ORF">QBE51_02845</name>
</gene>
<keyword evidence="3" id="KW-1185">Reference proteome</keyword>
<reference evidence="2 3" key="1">
    <citation type="submission" date="2023-03" db="EMBL/GenBank/DDBJ databases">
        <title>Novel Species.</title>
        <authorList>
            <person name="Ma S."/>
        </authorList>
    </citation>
    <scope>NUCLEOTIDE SEQUENCE [LARGE SCALE GENOMIC DNA]</scope>
    <source>
        <strain evidence="2 3">LIND6LT2</strain>
    </source>
</reference>